<accession>Q6K4Z4</accession>
<sequence length="97" mass="10964">MPIFVYLGNLRVAARMSSEGRILQRPAEPDTSSILLLLCTYDCRLTLYTSPFSFVWQQSAAVLYAPWHYGYPQLKARYSLGSDPIRQACMLTLILSG</sequence>
<organism evidence="2 3">
    <name type="scientific">Oryza sativa subsp. japonica</name>
    <name type="common">Rice</name>
    <dbReference type="NCBI Taxonomy" id="39947"/>
    <lineage>
        <taxon>Eukaryota</taxon>
        <taxon>Viridiplantae</taxon>
        <taxon>Streptophyta</taxon>
        <taxon>Embryophyta</taxon>
        <taxon>Tracheophyta</taxon>
        <taxon>Spermatophyta</taxon>
        <taxon>Magnoliopsida</taxon>
        <taxon>Liliopsida</taxon>
        <taxon>Poales</taxon>
        <taxon>Poaceae</taxon>
        <taxon>BOP clade</taxon>
        <taxon>Oryzoideae</taxon>
        <taxon>Oryzeae</taxon>
        <taxon>Oryzinae</taxon>
        <taxon>Oryza</taxon>
        <taxon>Oryza sativa</taxon>
    </lineage>
</organism>
<evidence type="ECO:0000313" key="3">
    <source>
        <dbReference type="Proteomes" id="UP000000763"/>
    </source>
</evidence>
<dbReference type="EMBL" id="AP004018">
    <property type="protein sequence ID" value="BAD19157.1"/>
    <property type="molecule type" value="Genomic_DNA"/>
</dbReference>
<protein>
    <submittedName>
        <fullName evidence="2">Uncharacterized protein</fullName>
    </submittedName>
</protein>
<dbReference type="EMBL" id="AP005511">
    <property type="protein sequence ID" value="BAD19810.1"/>
    <property type="molecule type" value="Genomic_DNA"/>
</dbReference>
<evidence type="ECO:0000313" key="2">
    <source>
        <dbReference type="EMBL" id="BAD19810.1"/>
    </source>
</evidence>
<dbReference type="Proteomes" id="UP000000763">
    <property type="component" value="Chromosome 2"/>
</dbReference>
<reference evidence="2" key="2">
    <citation type="submission" date="2002-07" db="EMBL/GenBank/DDBJ databases">
        <title>Oryza sativa nipponbare(GA3) genomic DNA, chromosome 2, BAC clone:OSJNBa0011N12.</title>
        <authorList>
            <person name="Sasaki T."/>
            <person name="Matsumoto T."/>
            <person name="Katayose Y."/>
        </authorList>
    </citation>
    <scope>NUCLEOTIDE SEQUENCE</scope>
</reference>
<gene>
    <name evidence="1" type="ORF">OJ1113_G05.17</name>
    <name evidence="2" type="ORF">OSJNBa0011N12.47</name>
</gene>
<proteinExistence type="predicted"/>
<reference evidence="1" key="1">
    <citation type="submission" date="2001-08" db="EMBL/GenBank/DDBJ databases">
        <title>Oryza sativa nipponbare(GA3) genomic DNA, chromosome 2, BAC clone:OJ1113_G05.</title>
        <authorList>
            <person name="Sasaki T."/>
            <person name="Matsumoto T."/>
            <person name="Yamamoto K."/>
        </authorList>
    </citation>
    <scope>NUCLEOTIDE SEQUENCE</scope>
</reference>
<reference evidence="3" key="3">
    <citation type="journal article" date="2005" name="Nature">
        <title>The map-based sequence of the rice genome.</title>
        <authorList>
            <consortium name="International rice genome sequencing project (IRGSP)"/>
            <person name="Matsumoto T."/>
            <person name="Wu J."/>
            <person name="Kanamori H."/>
            <person name="Katayose Y."/>
            <person name="Fujisawa M."/>
            <person name="Namiki N."/>
            <person name="Mizuno H."/>
            <person name="Yamamoto K."/>
            <person name="Antonio B.A."/>
            <person name="Baba T."/>
            <person name="Sakata K."/>
            <person name="Nagamura Y."/>
            <person name="Aoki H."/>
            <person name="Arikawa K."/>
            <person name="Arita K."/>
            <person name="Bito T."/>
            <person name="Chiden Y."/>
            <person name="Fujitsuka N."/>
            <person name="Fukunaka R."/>
            <person name="Hamada M."/>
            <person name="Harada C."/>
            <person name="Hayashi A."/>
            <person name="Hijishita S."/>
            <person name="Honda M."/>
            <person name="Hosokawa S."/>
            <person name="Ichikawa Y."/>
            <person name="Idonuma A."/>
            <person name="Iijima M."/>
            <person name="Ikeda M."/>
            <person name="Ikeno M."/>
            <person name="Ito K."/>
            <person name="Ito S."/>
            <person name="Ito T."/>
            <person name="Ito Y."/>
            <person name="Ito Y."/>
            <person name="Iwabuchi A."/>
            <person name="Kamiya K."/>
            <person name="Karasawa W."/>
            <person name="Kurita K."/>
            <person name="Katagiri S."/>
            <person name="Kikuta A."/>
            <person name="Kobayashi H."/>
            <person name="Kobayashi N."/>
            <person name="Machita K."/>
            <person name="Maehara T."/>
            <person name="Masukawa M."/>
            <person name="Mizubayashi T."/>
            <person name="Mukai Y."/>
            <person name="Nagasaki H."/>
            <person name="Nagata Y."/>
            <person name="Naito S."/>
            <person name="Nakashima M."/>
            <person name="Nakama Y."/>
            <person name="Nakamichi Y."/>
            <person name="Nakamura M."/>
            <person name="Meguro A."/>
            <person name="Negishi M."/>
            <person name="Ohta I."/>
            <person name="Ohta T."/>
            <person name="Okamoto M."/>
            <person name="Ono N."/>
            <person name="Saji S."/>
            <person name="Sakaguchi M."/>
            <person name="Sakai K."/>
            <person name="Shibata M."/>
            <person name="Shimokawa T."/>
            <person name="Song J."/>
            <person name="Takazaki Y."/>
            <person name="Terasawa K."/>
            <person name="Tsugane M."/>
            <person name="Tsuji K."/>
            <person name="Ueda S."/>
            <person name="Waki K."/>
            <person name="Yamagata H."/>
            <person name="Yamamoto M."/>
            <person name="Yamamoto S."/>
            <person name="Yamane H."/>
            <person name="Yoshiki S."/>
            <person name="Yoshihara R."/>
            <person name="Yukawa K."/>
            <person name="Zhong H."/>
            <person name="Yano M."/>
            <person name="Yuan Q."/>
            <person name="Ouyang S."/>
            <person name="Liu J."/>
            <person name="Jones K.M."/>
            <person name="Gansberger K."/>
            <person name="Moffat K."/>
            <person name="Hill J."/>
            <person name="Bera J."/>
            <person name="Fadrosh D."/>
            <person name="Jin S."/>
            <person name="Johri S."/>
            <person name="Kim M."/>
            <person name="Overton L."/>
            <person name="Reardon M."/>
            <person name="Tsitrin T."/>
            <person name="Vuong H."/>
            <person name="Weaver B."/>
            <person name="Ciecko A."/>
            <person name="Tallon L."/>
            <person name="Jackson J."/>
            <person name="Pai G."/>
            <person name="Aken S.V."/>
            <person name="Utterback T."/>
            <person name="Reidmuller S."/>
            <person name="Feldblyum T."/>
            <person name="Hsiao J."/>
            <person name="Zismann V."/>
            <person name="Iobst S."/>
            <person name="de Vazeille A.R."/>
            <person name="Buell C.R."/>
            <person name="Ying K."/>
            <person name="Li Y."/>
            <person name="Lu T."/>
            <person name="Huang Y."/>
            <person name="Zhao Q."/>
            <person name="Feng Q."/>
            <person name="Zhang L."/>
            <person name="Zhu J."/>
            <person name="Weng Q."/>
            <person name="Mu J."/>
            <person name="Lu Y."/>
            <person name="Fan D."/>
            <person name="Liu Y."/>
            <person name="Guan J."/>
            <person name="Zhang Y."/>
            <person name="Yu S."/>
            <person name="Liu X."/>
            <person name="Zhang Y."/>
            <person name="Hong G."/>
            <person name="Han B."/>
            <person name="Choisne N."/>
            <person name="Demange N."/>
            <person name="Orjeda G."/>
            <person name="Samain S."/>
            <person name="Cattolico L."/>
            <person name="Pelletier E."/>
            <person name="Couloux A."/>
            <person name="Segurens B."/>
            <person name="Wincker P."/>
            <person name="D'Hont A."/>
            <person name="Scarpelli C."/>
            <person name="Weissenbach J."/>
            <person name="Salanoubat M."/>
            <person name="Quetier F."/>
            <person name="Yu Y."/>
            <person name="Kim H.R."/>
            <person name="Rambo T."/>
            <person name="Currie J."/>
            <person name="Collura K."/>
            <person name="Luo M."/>
            <person name="Yang T."/>
            <person name="Ammiraju J.S.S."/>
            <person name="Engler F."/>
            <person name="Soderlund C."/>
            <person name="Wing R.A."/>
            <person name="Palmer L.E."/>
            <person name="de la Bastide M."/>
            <person name="Spiegel L."/>
            <person name="Nascimento L."/>
            <person name="Zutavern T."/>
            <person name="O'Shaughnessy A."/>
            <person name="Dike S."/>
            <person name="Dedhia N."/>
            <person name="Preston R."/>
            <person name="Balija V."/>
            <person name="McCombie W.R."/>
            <person name="Chow T."/>
            <person name="Chen H."/>
            <person name="Chung M."/>
            <person name="Chen C."/>
            <person name="Shaw J."/>
            <person name="Wu H."/>
            <person name="Hsiao K."/>
            <person name="Chao Y."/>
            <person name="Chu M."/>
            <person name="Cheng C."/>
            <person name="Hour A."/>
            <person name="Lee P."/>
            <person name="Lin S."/>
            <person name="Lin Y."/>
            <person name="Liou J."/>
            <person name="Liu S."/>
            <person name="Hsing Y."/>
            <person name="Raghuvanshi S."/>
            <person name="Mohanty A."/>
            <person name="Bharti A.K."/>
            <person name="Gaur A."/>
            <person name="Gupta V."/>
            <person name="Kumar D."/>
            <person name="Ravi V."/>
            <person name="Vij S."/>
            <person name="Kapur A."/>
            <person name="Khurana P."/>
            <person name="Khurana P."/>
            <person name="Khurana J.P."/>
            <person name="Tyagi A.K."/>
            <person name="Gaikwad K."/>
            <person name="Singh A."/>
            <person name="Dalal V."/>
            <person name="Srivastava S."/>
            <person name="Dixit A."/>
            <person name="Pal A.K."/>
            <person name="Ghazi I.A."/>
            <person name="Yadav M."/>
            <person name="Pandit A."/>
            <person name="Bhargava A."/>
            <person name="Sureshbabu K."/>
            <person name="Batra K."/>
            <person name="Sharma T.R."/>
            <person name="Mohapatra T."/>
            <person name="Singh N.K."/>
            <person name="Messing J."/>
            <person name="Nelson A.B."/>
            <person name="Fuks G."/>
            <person name="Kavchok S."/>
            <person name="Keizer G."/>
            <person name="Linton E."/>
            <person name="Llaca V."/>
            <person name="Song R."/>
            <person name="Tanyolac B."/>
            <person name="Young S."/>
            <person name="Ho-Il K."/>
            <person name="Hahn J.H."/>
            <person name="Sangsakoo G."/>
            <person name="Vanavichit A."/>
            <person name="de Mattos Luiz.A.T."/>
            <person name="Zimmer P.D."/>
            <person name="Malone G."/>
            <person name="Dellagostin O."/>
            <person name="de Oliveira A.C."/>
            <person name="Bevan M."/>
            <person name="Bancroft I."/>
            <person name="Minx P."/>
            <person name="Cordum H."/>
            <person name="Wilson R."/>
            <person name="Cheng Z."/>
            <person name="Jin W."/>
            <person name="Jiang J."/>
            <person name="Leong S.A."/>
            <person name="Iwama H."/>
            <person name="Gojobori T."/>
            <person name="Itoh T."/>
            <person name="Niimura Y."/>
            <person name="Fujii Y."/>
            <person name="Habara T."/>
            <person name="Sakai H."/>
            <person name="Sato Y."/>
            <person name="Wilson G."/>
            <person name="Kumar K."/>
            <person name="McCouch S."/>
            <person name="Juretic N."/>
            <person name="Hoen D."/>
            <person name="Wright S."/>
            <person name="Bruskiewich R."/>
            <person name="Bureau T."/>
            <person name="Miyao A."/>
            <person name="Hirochika H."/>
            <person name="Nishikawa T."/>
            <person name="Kadowaki K."/>
            <person name="Sugiura M."/>
            <person name="Burr B."/>
            <person name="Sasaki T."/>
        </authorList>
    </citation>
    <scope>NUCLEOTIDE SEQUENCE [LARGE SCALE GENOMIC DNA]</scope>
    <source>
        <strain evidence="3">cv. Nipponbare</strain>
    </source>
</reference>
<reference evidence="3" key="4">
    <citation type="journal article" date="2008" name="Nucleic Acids Res.">
        <title>The rice annotation project database (RAP-DB): 2008 update.</title>
        <authorList>
            <consortium name="The rice annotation project (RAP)"/>
        </authorList>
    </citation>
    <scope>GENOME REANNOTATION</scope>
    <source>
        <strain evidence="3">cv. Nipponbare</strain>
    </source>
</reference>
<dbReference type="AlphaFoldDB" id="Q6K4Z4"/>
<name>Q6K4Z4_ORYSJ</name>
<evidence type="ECO:0000313" key="1">
    <source>
        <dbReference type="EMBL" id="BAD19157.1"/>
    </source>
</evidence>